<keyword evidence="1" id="KW-1133">Transmembrane helix</keyword>
<dbReference type="AlphaFoldDB" id="A0A5P8W6V6"/>
<protein>
    <submittedName>
        <fullName evidence="2">Uncharacterized protein</fullName>
    </submittedName>
</protein>
<reference evidence="2 3" key="1">
    <citation type="submission" date="2019-10" db="EMBL/GenBank/DDBJ databases">
        <title>Genomic and transcriptomic insights into the perfect genentic adaptation of a filamentous nitrogen-fixing cyanobacterium to rice fields.</title>
        <authorList>
            <person name="Chen Z."/>
        </authorList>
    </citation>
    <scope>NUCLEOTIDE SEQUENCE [LARGE SCALE GENOMIC DNA]</scope>
    <source>
        <strain evidence="2">CCNUC1</strain>
    </source>
</reference>
<name>A0A5P8W6V6_9NOSO</name>
<keyword evidence="3" id="KW-1185">Reference proteome</keyword>
<gene>
    <name evidence="2" type="ORF">GXM_05733</name>
</gene>
<feature type="transmembrane region" description="Helical" evidence="1">
    <location>
        <begin position="24"/>
        <end position="47"/>
    </location>
</feature>
<accession>A0A5P8W6V6</accession>
<evidence type="ECO:0000256" key="1">
    <source>
        <dbReference type="SAM" id="Phobius"/>
    </source>
</evidence>
<proteinExistence type="predicted"/>
<keyword evidence="1" id="KW-0472">Membrane</keyword>
<dbReference type="Proteomes" id="UP000326678">
    <property type="component" value="Chromosome Gxm1"/>
</dbReference>
<organism evidence="2 3">
    <name type="scientific">Nostoc sphaeroides CCNUC1</name>
    <dbReference type="NCBI Taxonomy" id="2653204"/>
    <lineage>
        <taxon>Bacteria</taxon>
        <taxon>Bacillati</taxon>
        <taxon>Cyanobacteriota</taxon>
        <taxon>Cyanophyceae</taxon>
        <taxon>Nostocales</taxon>
        <taxon>Nostocaceae</taxon>
        <taxon>Nostoc</taxon>
    </lineage>
</organism>
<sequence length="56" mass="6336">MPQAVIARGSSQGSNRFVIFDLEFLLVISHWSLVIGHWSLIIGHWSLNKGQMTNDK</sequence>
<evidence type="ECO:0000313" key="2">
    <source>
        <dbReference type="EMBL" id="QFS48241.1"/>
    </source>
</evidence>
<dbReference type="KEGG" id="nsh:GXM_05733"/>
<dbReference type="EMBL" id="CP045226">
    <property type="protein sequence ID" value="QFS48241.1"/>
    <property type="molecule type" value="Genomic_DNA"/>
</dbReference>
<keyword evidence="1" id="KW-0812">Transmembrane</keyword>
<evidence type="ECO:0000313" key="3">
    <source>
        <dbReference type="Proteomes" id="UP000326678"/>
    </source>
</evidence>